<proteinExistence type="inferred from homology"/>
<comment type="caution">
    <text evidence="3">The sequence shown here is derived from an EMBL/GenBank/DDBJ whole genome shotgun (WGS) entry which is preliminary data.</text>
</comment>
<comment type="similarity">
    <text evidence="1">Belongs to the glycosyltransferase 28 family.</text>
</comment>
<evidence type="ECO:0000256" key="1">
    <source>
        <dbReference type="ARBA" id="ARBA00006962"/>
    </source>
</evidence>
<dbReference type="Gene3D" id="3.40.50.2000">
    <property type="entry name" value="Glycogen Phosphorylase B"/>
    <property type="match status" value="2"/>
</dbReference>
<dbReference type="Pfam" id="PF13528">
    <property type="entry name" value="Glyco_trans_1_3"/>
    <property type="match status" value="1"/>
</dbReference>
<dbReference type="Pfam" id="PF04101">
    <property type="entry name" value="Glyco_tran_28_C"/>
    <property type="match status" value="1"/>
</dbReference>
<dbReference type="RefSeq" id="WP_112149400.1">
    <property type="nucleotide sequence ID" value="NZ_CATZXA010000078.1"/>
</dbReference>
<evidence type="ECO:0000259" key="2">
    <source>
        <dbReference type="Pfam" id="PF04101"/>
    </source>
</evidence>
<dbReference type="Proteomes" id="UP000248557">
    <property type="component" value="Unassembled WGS sequence"/>
</dbReference>
<dbReference type="AlphaFoldDB" id="A0A328Q4U2"/>
<sequence length="381" mass="43955">MKILITTCGVGIGHSSRDVALAKLLEKKGHKIYFASYGTGLHYLQKNNYKPYNLPPMNFHHEDGVLDIEKSVKKSKDIPFTFIKSMYRESRIIKKIKPDLIITDSLYSPPITAKFLNVPCYIITNDLTFGFSQNTNMTSIKYFEKSIRKFIIEISKSTNKILIPDIPESITIPKELEDKTEFIGPLLHKNPQEIDTKENLRRKYGLDNNEKILLVTIGGSDFGKELITNICAVSEEIEVDKIFIFTGLELNPDIFKLPSSNKKVIIKQFTYNLIEWMKLSDLTITLAGHTTSMELISIKKPNIMIPIKNHIEQERNLKKMRQYNITKTIETQQKQQLLELINNTINNLDKIEINPQLYDTFLKYNGRENALKVIENLNNIK</sequence>
<dbReference type="SUPFAM" id="SSF53756">
    <property type="entry name" value="UDP-Glycosyltransferase/glycogen phosphorylase"/>
    <property type="match status" value="1"/>
</dbReference>
<dbReference type="EMBL" id="NGJK01000026">
    <property type="protein sequence ID" value="RAP03377.1"/>
    <property type="molecule type" value="Genomic_DNA"/>
</dbReference>
<dbReference type="GO" id="GO:0016758">
    <property type="term" value="F:hexosyltransferase activity"/>
    <property type="evidence" value="ECO:0007669"/>
    <property type="project" value="InterPro"/>
</dbReference>
<evidence type="ECO:0000313" key="4">
    <source>
        <dbReference type="Proteomes" id="UP000248557"/>
    </source>
</evidence>
<reference evidence="3 4" key="1">
    <citation type="submission" date="2017-05" db="EMBL/GenBank/DDBJ databases">
        <title>Host range expansion of the Methanosphaera genus to humans and monogastric animals involves recent and extensive reduction in genome content.</title>
        <authorList>
            <person name="Hoedt E.C."/>
            <person name="Volmer J.G."/>
            <person name="Parks D.H."/>
            <person name="Rosewarne C.P."/>
            <person name="Denman S.E."/>
            <person name="Mcsweeney C.S."/>
            <person name="O Cuiv P."/>
            <person name="Hugenholtz P."/>
            <person name="Tyson G.W."/>
            <person name="Morrison M."/>
        </authorList>
    </citation>
    <scope>NUCLEOTIDE SEQUENCE [LARGE SCALE GENOMIC DNA]</scope>
    <source>
        <strain evidence="3 4">PA5</strain>
    </source>
</reference>
<protein>
    <recommendedName>
        <fullName evidence="2">Glycosyl transferase family 28 C-terminal domain-containing protein</fullName>
    </recommendedName>
</protein>
<accession>A0A328Q4U2</accession>
<evidence type="ECO:0000313" key="3">
    <source>
        <dbReference type="EMBL" id="RAP03377.1"/>
    </source>
</evidence>
<organism evidence="3 4">
    <name type="scientific">Methanosphaera stadtmanae</name>
    <dbReference type="NCBI Taxonomy" id="2317"/>
    <lineage>
        <taxon>Archaea</taxon>
        <taxon>Methanobacteriati</taxon>
        <taxon>Methanobacteriota</taxon>
        <taxon>Methanomada group</taxon>
        <taxon>Methanobacteria</taxon>
        <taxon>Methanobacteriales</taxon>
        <taxon>Methanobacteriaceae</taxon>
        <taxon>Methanosphaera</taxon>
    </lineage>
</organism>
<feature type="domain" description="Glycosyl transferase family 28 C-terminal" evidence="2">
    <location>
        <begin position="217"/>
        <end position="347"/>
    </location>
</feature>
<gene>
    <name evidence="3" type="ORF">CA615_02470</name>
</gene>
<name>A0A328Q4U2_9EURY</name>
<dbReference type="CDD" id="cd03785">
    <property type="entry name" value="GT28_MurG"/>
    <property type="match status" value="1"/>
</dbReference>
<dbReference type="PANTHER" id="PTHR21015">
    <property type="entry name" value="UDP-N-ACETYLGLUCOSAMINE--N-ACETYLMURAMYL-(PENTAPEPTIDE) PYROPHOSPHORYL-UNDECAPRENOL N-ACETYLGLUCOSAMINE TRANSFERASE 1"/>
    <property type="match status" value="1"/>
</dbReference>
<dbReference type="PANTHER" id="PTHR21015:SF22">
    <property type="entry name" value="GLYCOSYLTRANSFERASE"/>
    <property type="match status" value="1"/>
</dbReference>
<dbReference type="InterPro" id="IPR007235">
    <property type="entry name" value="Glyco_trans_28_C"/>
</dbReference>